<feature type="binding site" evidence="20">
    <location>
        <position position="1025"/>
    </location>
    <ligand>
        <name>ATP</name>
        <dbReference type="ChEBI" id="CHEBI:30616"/>
    </ligand>
</feature>
<evidence type="ECO:0000256" key="4">
    <source>
        <dbReference type="ARBA" id="ARBA00022527"/>
    </source>
</evidence>
<dbReference type="Pfam" id="PF07714">
    <property type="entry name" value="PK_Tyr_Ser-Thr"/>
    <property type="match status" value="2"/>
</dbReference>
<dbReference type="FunFam" id="1.10.510.10:FF:000060">
    <property type="entry name" value="G-type lectin S-receptor-like serine/threonine-protein kinase"/>
    <property type="match status" value="2"/>
</dbReference>
<dbReference type="InterPro" id="IPR003609">
    <property type="entry name" value="Pan_app"/>
</dbReference>
<comment type="caution">
    <text evidence="19">Lacks conserved residue(s) required for the propagation of feature annotation.</text>
</comment>
<dbReference type="PROSITE" id="PS50011">
    <property type="entry name" value="PROTEIN_KINASE_DOM"/>
    <property type="match status" value="2"/>
</dbReference>
<comment type="subcellular location">
    <subcellularLocation>
        <location evidence="1">Cell membrane</location>
        <topology evidence="1">Single-pass type I membrane protein</topology>
    </subcellularLocation>
</comment>
<protein>
    <recommendedName>
        <fullName evidence="2">non-specific serine/threonine protein kinase</fullName>
        <ecNumber evidence="2">2.7.11.1</ecNumber>
    </recommendedName>
</protein>
<keyword evidence="10" id="KW-0418">Kinase</keyword>
<evidence type="ECO:0000256" key="17">
    <source>
        <dbReference type="ARBA" id="ARBA00047899"/>
    </source>
</evidence>
<dbReference type="Pfam" id="PF01453">
    <property type="entry name" value="B_lectin"/>
    <property type="match status" value="1"/>
</dbReference>
<dbReference type="InterPro" id="IPR001480">
    <property type="entry name" value="Bulb-type_lectin_dom"/>
</dbReference>
<dbReference type="PROSITE" id="PS00108">
    <property type="entry name" value="PROTEIN_KINASE_ST"/>
    <property type="match status" value="2"/>
</dbReference>
<dbReference type="Pfam" id="PF00954">
    <property type="entry name" value="S_locus_glycop"/>
    <property type="match status" value="1"/>
</dbReference>
<feature type="domain" description="Apple" evidence="25">
    <location>
        <begin position="822"/>
        <end position="900"/>
    </location>
</feature>
<feature type="transmembrane region" description="Helical" evidence="21">
    <location>
        <begin position="20"/>
        <end position="40"/>
    </location>
</feature>
<dbReference type="SMART" id="SM00220">
    <property type="entry name" value="S_TKc"/>
    <property type="match status" value="2"/>
</dbReference>
<dbReference type="PROSITE" id="PS50026">
    <property type="entry name" value="EGF_3"/>
    <property type="match status" value="1"/>
</dbReference>
<evidence type="ECO:0000256" key="8">
    <source>
        <dbReference type="ARBA" id="ARBA00022734"/>
    </source>
</evidence>
<comment type="catalytic activity">
    <reaction evidence="18">
        <text>L-seryl-[protein] + ATP = O-phospho-L-seryl-[protein] + ADP + H(+)</text>
        <dbReference type="Rhea" id="RHEA:17989"/>
        <dbReference type="Rhea" id="RHEA-COMP:9863"/>
        <dbReference type="Rhea" id="RHEA-COMP:11604"/>
        <dbReference type="ChEBI" id="CHEBI:15378"/>
        <dbReference type="ChEBI" id="CHEBI:29999"/>
        <dbReference type="ChEBI" id="CHEBI:30616"/>
        <dbReference type="ChEBI" id="CHEBI:83421"/>
        <dbReference type="ChEBI" id="CHEBI:456216"/>
        <dbReference type="EC" id="2.7.11.1"/>
    </reaction>
</comment>
<dbReference type="FunFam" id="2.90.10.10:FF:000029">
    <property type="entry name" value="G-type lectin S-receptor-like serine/threonine-protein kinase"/>
    <property type="match status" value="1"/>
</dbReference>
<dbReference type="FunFam" id="3.30.200.20:FF:000330">
    <property type="entry name" value="G-type lectin S-receptor-like serine/threonine-protein kinase At4g03230"/>
    <property type="match status" value="1"/>
</dbReference>
<dbReference type="Pfam" id="PF11883">
    <property type="entry name" value="DUF3403"/>
    <property type="match status" value="2"/>
</dbReference>
<feature type="domain" description="Bulb-type lectin" evidence="24">
    <location>
        <begin position="507"/>
        <end position="630"/>
    </location>
</feature>
<evidence type="ECO:0000256" key="5">
    <source>
        <dbReference type="ARBA" id="ARBA00022679"/>
    </source>
</evidence>
<evidence type="ECO:0000256" key="21">
    <source>
        <dbReference type="SAM" id="Phobius"/>
    </source>
</evidence>
<keyword evidence="8" id="KW-0430">Lectin</keyword>
<evidence type="ECO:0000259" key="23">
    <source>
        <dbReference type="PROSITE" id="PS50026"/>
    </source>
</evidence>
<evidence type="ECO:0000256" key="1">
    <source>
        <dbReference type="ARBA" id="ARBA00004251"/>
    </source>
</evidence>
<dbReference type="InterPro" id="IPR000742">
    <property type="entry name" value="EGF"/>
</dbReference>
<evidence type="ECO:0000256" key="9">
    <source>
        <dbReference type="ARBA" id="ARBA00022741"/>
    </source>
</evidence>
<evidence type="ECO:0000259" key="25">
    <source>
        <dbReference type="PROSITE" id="PS50948"/>
    </source>
</evidence>
<dbReference type="GO" id="GO:0004674">
    <property type="term" value="F:protein serine/threonine kinase activity"/>
    <property type="evidence" value="ECO:0007669"/>
    <property type="project" value="UniProtKB-KW"/>
</dbReference>
<feature type="transmembrane region" description="Helical" evidence="21">
    <location>
        <begin position="912"/>
        <end position="935"/>
    </location>
</feature>
<dbReference type="EMBL" id="JBAMMX010000023">
    <property type="protein sequence ID" value="KAK6917412.1"/>
    <property type="molecule type" value="Genomic_DNA"/>
</dbReference>
<evidence type="ECO:0000256" key="16">
    <source>
        <dbReference type="ARBA" id="ARBA00023180"/>
    </source>
</evidence>
<keyword evidence="5" id="KW-0808">Transferase</keyword>
<evidence type="ECO:0000256" key="19">
    <source>
        <dbReference type="PROSITE-ProRule" id="PRU00076"/>
    </source>
</evidence>
<reference evidence="26 27" key="1">
    <citation type="submission" date="2023-12" db="EMBL/GenBank/DDBJ databases">
        <title>A high-quality genome assembly for Dillenia turbinata (Dilleniales).</title>
        <authorList>
            <person name="Chanderbali A."/>
        </authorList>
    </citation>
    <scope>NUCLEOTIDE SEQUENCE [LARGE SCALE GENOMIC DNA]</scope>
    <source>
        <strain evidence="26">LSX21</strain>
        <tissue evidence="26">Leaf</tissue>
    </source>
</reference>
<evidence type="ECO:0000256" key="14">
    <source>
        <dbReference type="ARBA" id="ARBA00023157"/>
    </source>
</evidence>
<dbReference type="FunFam" id="3.30.200.20:FF:000195">
    <property type="entry name" value="G-type lectin S-receptor-like serine/threonine-protein kinase"/>
    <property type="match status" value="1"/>
</dbReference>
<evidence type="ECO:0000256" key="15">
    <source>
        <dbReference type="ARBA" id="ARBA00023170"/>
    </source>
</evidence>
<dbReference type="InterPro" id="IPR017441">
    <property type="entry name" value="Protein_kinase_ATP_BS"/>
</dbReference>
<dbReference type="PROSITE" id="PS50948">
    <property type="entry name" value="PAN"/>
    <property type="match status" value="1"/>
</dbReference>
<evidence type="ECO:0000256" key="12">
    <source>
        <dbReference type="ARBA" id="ARBA00022989"/>
    </source>
</evidence>
<feature type="domain" description="Protein kinase" evidence="22">
    <location>
        <begin position="104"/>
        <end position="390"/>
    </location>
</feature>
<evidence type="ECO:0000259" key="22">
    <source>
        <dbReference type="PROSITE" id="PS50011"/>
    </source>
</evidence>
<evidence type="ECO:0000256" key="10">
    <source>
        <dbReference type="ARBA" id="ARBA00022777"/>
    </source>
</evidence>
<dbReference type="SMART" id="SM00473">
    <property type="entry name" value="PAN_AP"/>
    <property type="match status" value="1"/>
</dbReference>
<keyword evidence="6 21" id="KW-0812">Transmembrane</keyword>
<dbReference type="Gene3D" id="2.90.10.10">
    <property type="entry name" value="Bulb-type lectin domain"/>
    <property type="match status" value="1"/>
</dbReference>
<feature type="binding site" evidence="20">
    <location>
        <position position="132"/>
    </location>
    <ligand>
        <name>ATP</name>
        <dbReference type="ChEBI" id="CHEBI:30616"/>
    </ligand>
</feature>
<dbReference type="CDD" id="cd14066">
    <property type="entry name" value="STKc_IRAK"/>
    <property type="match status" value="2"/>
</dbReference>
<evidence type="ECO:0000313" key="26">
    <source>
        <dbReference type="EMBL" id="KAK6917412.1"/>
    </source>
</evidence>
<dbReference type="GO" id="GO:0005886">
    <property type="term" value="C:plasma membrane"/>
    <property type="evidence" value="ECO:0007669"/>
    <property type="project" value="UniProtKB-SubCell"/>
</dbReference>
<dbReference type="EC" id="2.7.11.1" evidence="2"/>
<evidence type="ECO:0000256" key="11">
    <source>
        <dbReference type="ARBA" id="ARBA00022840"/>
    </source>
</evidence>
<dbReference type="InterPro" id="IPR021820">
    <property type="entry name" value="S-locus_recpt_kinase_C"/>
</dbReference>
<evidence type="ECO:0000256" key="18">
    <source>
        <dbReference type="ARBA" id="ARBA00048679"/>
    </source>
</evidence>
<keyword evidence="4" id="KW-0723">Serine/threonine-protein kinase</keyword>
<dbReference type="Pfam" id="PF12398">
    <property type="entry name" value="DUF3660"/>
    <property type="match status" value="1"/>
</dbReference>
<dbReference type="GO" id="GO:0005524">
    <property type="term" value="F:ATP binding"/>
    <property type="evidence" value="ECO:0007669"/>
    <property type="project" value="UniProtKB-UniRule"/>
</dbReference>
<keyword evidence="7" id="KW-0732">Signal</keyword>
<proteinExistence type="predicted"/>
<evidence type="ECO:0000256" key="6">
    <source>
        <dbReference type="ARBA" id="ARBA00022692"/>
    </source>
</evidence>
<evidence type="ECO:0000256" key="2">
    <source>
        <dbReference type="ARBA" id="ARBA00012513"/>
    </source>
</evidence>
<dbReference type="SUPFAM" id="SSF51110">
    <property type="entry name" value="alpha-D-mannose-specific plant lectins"/>
    <property type="match status" value="1"/>
</dbReference>
<dbReference type="Gene3D" id="3.30.200.20">
    <property type="entry name" value="Phosphorylase Kinase, domain 1"/>
    <property type="match status" value="2"/>
</dbReference>
<evidence type="ECO:0000313" key="27">
    <source>
        <dbReference type="Proteomes" id="UP001370490"/>
    </source>
</evidence>
<evidence type="ECO:0000256" key="13">
    <source>
        <dbReference type="ARBA" id="ARBA00023136"/>
    </source>
</evidence>
<dbReference type="SMART" id="SM00108">
    <property type="entry name" value="B_lectin"/>
    <property type="match status" value="1"/>
</dbReference>
<accession>A0AAN8UXV0</accession>
<name>A0AAN8UXV0_9MAGN</name>
<dbReference type="CDD" id="cd01098">
    <property type="entry name" value="PAN_AP_plant"/>
    <property type="match status" value="1"/>
</dbReference>
<keyword evidence="27" id="KW-1185">Reference proteome</keyword>
<dbReference type="InterPro" id="IPR000858">
    <property type="entry name" value="S_locus_glycoprot_dom"/>
</dbReference>
<dbReference type="CDD" id="cd00028">
    <property type="entry name" value="B_lectin"/>
    <property type="match status" value="1"/>
</dbReference>
<sequence length="1314" mass="148067">MGSGEVILHLVAQKEEEKIIIGTTVGAASVFVCLSIYLVWKRKLLPNKWKPEKIRRGLPERSQDFLLNGFVIPNKRDYSDERATDDLELPLFDFGTLVKATNNFSDTNKLGQGGFGCVYKGMLIEGQEIAVKRLSKNSGQGVEEFKNEVKLIARLQHRNLVRLLGCCVEMEEKMLVYEYMPNKSLDSILFRKERSSVLDWRRRFNIICGIARGLLYLHQDSRFRIIHRDLKASNILLDADLNPRISDFGMARIFGSDQTEASTKRVVGTYGYMSPEYAMDGLFSDKSDVFSFGVLVMEIVSGKKNRGFYCADNHLNLLGFAWNLWREQKALELVDSSIGEKYPACEALRCIQVGLLCVQEHAEDRPTMSTVVLLLSSETTSLPQPKNPGFGLGRTNTETDSIWIQPEDESCTVNQSSTLIIFLEINVMKSLGFRPSSVRARRNGLGLLILQYDIVKQPGLVCSLLGQENSSMFSRFVSPMKGAPCFTILSVTFFLIVSFNFSSAIDSISFNQSLYDINNDTLVSANSTFELGFFSPWNSRDRYVGIWFKNIAQQTIVWVANRNAPLTDSSGVLGLTRNGNIIIRNNRSLTPIWSSDTSSRTTNNPVLQLLGTGNLVLEDADNPGNYIWQSFDYPFDTLLPQMKLGWNLQTNKTWFLTSWNSLQDPSPGQYTCKMDPHGLPQLMLQRGSTEIYRSGPWNGIQFGGSPPIQQNTVYEPIFIYNSDYVFYTFQNIDNSIISRFVVNQTGLIQHLAWNQQRGDWFAVVTLQADQCDQYDYCGPNGICNSSNKPYCQCLKGFVPEQQSEWNKHDYRSGCVRRKPLNCTTGKDGFQKFSGVKLPDNTYLVSRTVQSLVECEEACLSNCSCVAYANTDFSGCVLWYGDLLDIRVYTQGGEDLYVRLAASELGSSKKKRVAAIAASSAFLGLVLISLISWFVVRRRRSRRVANARRSVEETVLQLSQETPNTTPDHGQIKRTTTEEDLELPSFDFDSVTIATNNFSWTNKIGQGGFGSVYKGVLPTGQEIAVKRLSKDSGQGIQEFKNEVILISKLQHRNLVKLLGCCIEGEERMLIYEYMPNKSLDVFIFDNKNGAPLDWDTRFDIIVGIARGLLYLHRDSRLRIVHRDLKASNILLDNEMNPKISDFGLARTFGGDQAEGSTNRVVGTYGYMSPEYAIDGFFSLKSDVFSFGVLVLEILSGKKNRGFYHSDHDLNLLGHAWRLWNDGKQIELLDKSVRDPIPEFELVRCIHVGLLCVQQHPEDRPTMDSVLLMLGTAAVALPEPKQPGFYTERFLESDSSSTKKKVIAESQLTISMLHGR</sequence>
<keyword evidence="19" id="KW-0245">EGF-like domain</keyword>
<organism evidence="26 27">
    <name type="scientific">Dillenia turbinata</name>
    <dbReference type="NCBI Taxonomy" id="194707"/>
    <lineage>
        <taxon>Eukaryota</taxon>
        <taxon>Viridiplantae</taxon>
        <taxon>Streptophyta</taxon>
        <taxon>Embryophyta</taxon>
        <taxon>Tracheophyta</taxon>
        <taxon>Spermatophyta</taxon>
        <taxon>Magnoliopsida</taxon>
        <taxon>eudicotyledons</taxon>
        <taxon>Gunneridae</taxon>
        <taxon>Pentapetalae</taxon>
        <taxon>Dilleniales</taxon>
        <taxon>Dilleniaceae</taxon>
        <taxon>Dillenia</taxon>
    </lineage>
</organism>
<dbReference type="InterPro" id="IPR001245">
    <property type="entry name" value="Ser-Thr/Tyr_kinase_cat_dom"/>
</dbReference>
<dbReference type="InterPro" id="IPR036426">
    <property type="entry name" value="Bulb-type_lectin_dom_sf"/>
</dbReference>
<keyword evidence="11 20" id="KW-0067">ATP-binding</keyword>
<feature type="domain" description="Protein kinase" evidence="22">
    <location>
        <begin position="997"/>
        <end position="1283"/>
    </location>
</feature>
<dbReference type="PANTHER" id="PTHR27002">
    <property type="entry name" value="RECEPTOR-LIKE SERINE/THREONINE-PROTEIN KINASE SD1-8"/>
    <property type="match status" value="1"/>
</dbReference>
<dbReference type="Pfam" id="PF08276">
    <property type="entry name" value="PAN_2"/>
    <property type="match status" value="1"/>
</dbReference>
<keyword evidence="15" id="KW-0675">Receptor</keyword>
<keyword evidence="3" id="KW-1003">Cell membrane</keyword>
<keyword evidence="12 21" id="KW-1133">Transmembrane helix</keyword>
<dbReference type="PROSITE" id="PS50927">
    <property type="entry name" value="BULB_LECTIN"/>
    <property type="match status" value="1"/>
</dbReference>
<dbReference type="GO" id="GO:0030246">
    <property type="term" value="F:carbohydrate binding"/>
    <property type="evidence" value="ECO:0007669"/>
    <property type="project" value="UniProtKB-KW"/>
</dbReference>
<feature type="domain" description="EGF-like" evidence="23">
    <location>
        <begin position="767"/>
        <end position="803"/>
    </location>
</feature>
<dbReference type="PROSITE" id="PS00107">
    <property type="entry name" value="PROTEIN_KINASE_ATP"/>
    <property type="match status" value="2"/>
</dbReference>
<evidence type="ECO:0000256" key="7">
    <source>
        <dbReference type="ARBA" id="ARBA00022729"/>
    </source>
</evidence>
<dbReference type="InterPro" id="IPR008271">
    <property type="entry name" value="Ser/Thr_kinase_AS"/>
</dbReference>
<gene>
    <name evidence="26" type="ORF">RJ641_018163</name>
</gene>
<keyword evidence="13 21" id="KW-0472">Membrane</keyword>
<keyword evidence="9 20" id="KW-0547">Nucleotide-binding</keyword>
<comment type="caution">
    <text evidence="26">The sequence shown here is derived from an EMBL/GenBank/DDBJ whole genome shotgun (WGS) entry which is preliminary data.</text>
</comment>
<dbReference type="GO" id="GO:0048544">
    <property type="term" value="P:recognition of pollen"/>
    <property type="evidence" value="ECO:0007669"/>
    <property type="project" value="InterPro"/>
</dbReference>
<keyword evidence="14" id="KW-1015">Disulfide bond</keyword>
<dbReference type="Gene3D" id="1.10.510.10">
    <property type="entry name" value="Transferase(Phosphotransferase) domain 1"/>
    <property type="match status" value="2"/>
</dbReference>
<keyword evidence="16" id="KW-0325">Glycoprotein</keyword>
<dbReference type="SUPFAM" id="SSF56112">
    <property type="entry name" value="Protein kinase-like (PK-like)"/>
    <property type="match status" value="2"/>
</dbReference>
<dbReference type="PANTHER" id="PTHR27002:SF864">
    <property type="entry name" value="RECEPTOR-LIKE SERINE_THREONINE-PROTEIN KINASE"/>
    <property type="match status" value="1"/>
</dbReference>
<evidence type="ECO:0000256" key="3">
    <source>
        <dbReference type="ARBA" id="ARBA00022475"/>
    </source>
</evidence>
<dbReference type="InterPro" id="IPR011009">
    <property type="entry name" value="Kinase-like_dom_sf"/>
</dbReference>
<dbReference type="InterPro" id="IPR000719">
    <property type="entry name" value="Prot_kinase_dom"/>
</dbReference>
<evidence type="ECO:0000259" key="24">
    <source>
        <dbReference type="PROSITE" id="PS50927"/>
    </source>
</evidence>
<evidence type="ECO:0000256" key="20">
    <source>
        <dbReference type="PROSITE-ProRule" id="PRU10141"/>
    </source>
</evidence>
<dbReference type="Proteomes" id="UP001370490">
    <property type="component" value="Unassembled WGS sequence"/>
</dbReference>
<comment type="catalytic activity">
    <reaction evidence="17">
        <text>L-threonyl-[protein] + ATP = O-phospho-L-threonyl-[protein] + ADP + H(+)</text>
        <dbReference type="Rhea" id="RHEA:46608"/>
        <dbReference type="Rhea" id="RHEA-COMP:11060"/>
        <dbReference type="Rhea" id="RHEA-COMP:11605"/>
        <dbReference type="ChEBI" id="CHEBI:15378"/>
        <dbReference type="ChEBI" id="CHEBI:30013"/>
        <dbReference type="ChEBI" id="CHEBI:30616"/>
        <dbReference type="ChEBI" id="CHEBI:61977"/>
        <dbReference type="ChEBI" id="CHEBI:456216"/>
        <dbReference type="EC" id="2.7.11.1"/>
    </reaction>
</comment>
<dbReference type="InterPro" id="IPR022126">
    <property type="entry name" value="S-locus_recpt_kinase"/>
</dbReference>